<proteinExistence type="predicted"/>
<protein>
    <submittedName>
        <fullName evidence="12">ORF2</fullName>
    </submittedName>
</protein>
<organism evidence="12">
    <name type="scientific">Feldmannia species virus</name>
    <dbReference type="NCBI Taxonomy" id="39420"/>
    <lineage>
        <taxon>Viruses</taxon>
        <taxon>Varidnaviria</taxon>
        <taxon>Bamfordvirae</taxon>
        <taxon>Nucleocytoviricota</taxon>
        <taxon>Megaviricetes</taxon>
        <taxon>Algavirales</taxon>
        <taxon>Phycodnaviridae</taxon>
        <taxon>Phaeovirus</taxon>
        <taxon>Phaeovirus feldmanniae</taxon>
    </lineage>
</organism>
<dbReference type="PANTHER" id="PTHR46913:SF1">
    <property type="entry name" value="RING-H2 FINGER PROTEIN ATL16"/>
    <property type="match status" value="1"/>
</dbReference>
<dbReference type="GO" id="GO:0016567">
    <property type="term" value="P:protein ubiquitination"/>
    <property type="evidence" value="ECO:0007669"/>
    <property type="project" value="InterPro"/>
</dbReference>
<dbReference type="SMART" id="SM00184">
    <property type="entry name" value="RING"/>
    <property type="match status" value="1"/>
</dbReference>
<reference evidence="12" key="2">
    <citation type="journal article" date="1993" name="Proc. Natl. Acad. Sci. U.S.A.">
        <title>Identification and preliminary characterization of a protein motif related to the zinc finger.</title>
        <authorList>
            <person name="Lovering R."/>
            <person name="Hanson I.M."/>
            <person name="Borden K.L.B."/>
            <person name="Martin S."/>
            <person name="O'Reilly N.J."/>
            <person name="Evan G.I."/>
            <person name="Rahman D."/>
            <person name="Pappin D.J.C."/>
            <person name="Trowsdale J."/>
            <person name="Freemont P.S."/>
        </authorList>
    </citation>
    <scope>NUCLEOTIDE SEQUENCE</scope>
    <source>
        <strain evidence="12">FsV</strain>
    </source>
</reference>
<comment type="subcellular location">
    <subcellularLocation>
        <location evidence="1">Membrane</location>
        <topology evidence="1">Single-pass membrane protein</topology>
    </subcellularLocation>
</comment>
<dbReference type="SUPFAM" id="SSF57850">
    <property type="entry name" value="RING/U-box"/>
    <property type="match status" value="1"/>
</dbReference>
<evidence type="ECO:0000256" key="8">
    <source>
        <dbReference type="ARBA" id="ARBA00022989"/>
    </source>
</evidence>
<dbReference type="InterPro" id="IPR044600">
    <property type="entry name" value="ATL1/ATL16-like"/>
</dbReference>
<dbReference type="EMBL" id="U22375">
    <property type="protein sequence ID" value="AAB03854.1"/>
    <property type="molecule type" value="Genomic_DNA"/>
</dbReference>
<evidence type="ECO:0000256" key="6">
    <source>
        <dbReference type="ARBA" id="ARBA00022771"/>
    </source>
</evidence>
<dbReference type="SUPFAM" id="SSF52540">
    <property type="entry name" value="P-loop containing nucleoside triphosphate hydrolases"/>
    <property type="match status" value="1"/>
</dbReference>
<sequence>MAIVRRSTRLGDELCRKIRSDSQGLTCSFNRSTDDVQDVCVEFVYNSGSSRATHRQDLISRIKAMQQLLPYQVEAITNIVFRPSNISLKKQVVRVSREGPSRTRSDRFTYMGEVSFDASDIGVTVVNDLITGSGKTIVTVLAALLFALERGQEVESRLDLLLREQRSNNWSTRLHCEDGGLRQYENKIIVMVSDEVVKQWERAVSQACYMLDLKGVEIRRNPKGFQNAFFPDSPSPTGLEVLLFTTSRALHEYFGGDKGFVPCVIIDEYVAKAPHNTVTRKKKETPIYGRLILVSADAAKTAETVWNSRRDSLIRSVVLTDEVEKDGLKNDVKLSMSLMACSILSSHEREVCFRYIIDGLNTVELEKFNIPLKTSVWGNFTGTKLNSFENLRRLGLTQLETILTMGDFQARIEDVGSSSGTISHLSKCVNRFIGEGMRTECPVCLQHFAPDKEVCIVGPCWHVFCKDCSTSWLQQGANCPLCRCDITGALDVLPRASKSPVQLKPLSQFGSFEDTLSTYMDTIGMFPLDAISSCGAIVGSLVSERGAASKMLIISPMPEFATQLATYLSSLDCISVRQLHTDRCVRRPSHSHPSYEQQLEWFRADNHPREKVKILCTYELIDQTKLVGIDLHEVDAICSIGSLVDGRRLGRVARIPKFRGQGSKVLRLFSLIF</sequence>
<evidence type="ECO:0000256" key="1">
    <source>
        <dbReference type="ARBA" id="ARBA00004167"/>
    </source>
</evidence>
<keyword evidence="3" id="KW-0808">Transferase</keyword>
<keyword evidence="8" id="KW-1133">Transmembrane helix</keyword>
<evidence type="ECO:0000259" key="11">
    <source>
        <dbReference type="PROSITE" id="PS50089"/>
    </source>
</evidence>
<dbReference type="InterPro" id="IPR001841">
    <property type="entry name" value="Znf_RING"/>
</dbReference>
<evidence type="ECO:0000256" key="3">
    <source>
        <dbReference type="ARBA" id="ARBA00022679"/>
    </source>
</evidence>
<evidence type="ECO:0000256" key="7">
    <source>
        <dbReference type="ARBA" id="ARBA00022833"/>
    </source>
</evidence>
<evidence type="ECO:0000256" key="2">
    <source>
        <dbReference type="ARBA" id="ARBA00004906"/>
    </source>
</evidence>
<dbReference type="InterPro" id="IPR027417">
    <property type="entry name" value="P-loop_NTPase"/>
</dbReference>
<dbReference type="PROSITE" id="PS50089">
    <property type="entry name" value="ZF_RING_2"/>
    <property type="match status" value="1"/>
</dbReference>
<keyword evidence="9" id="KW-0472">Membrane</keyword>
<keyword evidence="5" id="KW-0479">Metal-binding</keyword>
<dbReference type="GO" id="GO:0008270">
    <property type="term" value="F:zinc ion binding"/>
    <property type="evidence" value="ECO:0007669"/>
    <property type="project" value="UniProtKB-KW"/>
</dbReference>
<evidence type="ECO:0000256" key="10">
    <source>
        <dbReference type="PROSITE-ProRule" id="PRU00175"/>
    </source>
</evidence>
<evidence type="ECO:0000256" key="9">
    <source>
        <dbReference type="ARBA" id="ARBA00023136"/>
    </source>
</evidence>
<keyword evidence="4" id="KW-0812">Transmembrane</keyword>
<comment type="pathway">
    <text evidence="2">Protein modification; protein ubiquitination.</text>
</comment>
<dbReference type="GO" id="GO:0016020">
    <property type="term" value="C:membrane"/>
    <property type="evidence" value="ECO:0007669"/>
    <property type="project" value="UniProtKB-SubCell"/>
</dbReference>
<feature type="domain" description="RING-type" evidence="11">
    <location>
        <begin position="441"/>
        <end position="483"/>
    </location>
</feature>
<keyword evidence="7" id="KW-0862">Zinc</keyword>
<dbReference type="GO" id="GO:0016740">
    <property type="term" value="F:transferase activity"/>
    <property type="evidence" value="ECO:0007669"/>
    <property type="project" value="UniProtKB-KW"/>
</dbReference>
<keyword evidence="6 10" id="KW-0863">Zinc-finger</keyword>
<dbReference type="Gene3D" id="3.30.40.10">
    <property type="entry name" value="Zinc/RING finger domain, C3HC4 (zinc finger)"/>
    <property type="match status" value="1"/>
</dbReference>
<accession>Q67469</accession>
<dbReference type="Pfam" id="PF13639">
    <property type="entry name" value="zf-RING_2"/>
    <property type="match status" value="1"/>
</dbReference>
<reference evidence="12" key="3">
    <citation type="submission" date="1995-03" db="EMBL/GenBank/DDBJ databases">
        <authorList>
            <person name="Ivey R."/>
        </authorList>
    </citation>
    <scope>NUCLEOTIDE SEQUENCE</scope>
    <source>
        <strain evidence="12">FsV</strain>
    </source>
</reference>
<evidence type="ECO:0000256" key="4">
    <source>
        <dbReference type="ARBA" id="ARBA00022692"/>
    </source>
</evidence>
<evidence type="ECO:0000256" key="5">
    <source>
        <dbReference type="ARBA" id="ARBA00022723"/>
    </source>
</evidence>
<evidence type="ECO:0000313" key="12">
    <source>
        <dbReference type="EMBL" id="AAB03854.1"/>
    </source>
</evidence>
<dbReference type="PANTHER" id="PTHR46913">
    <property type="entry name" value="RING-H2 FINGER PROTEIN ATL16"/>
    <property type="match status" value="1"/>
</dbReference>
<reference evidence="12" key="4">
    <citation type="journal article" date="1996" name="Virology">
        <title>A brown algal virus genome contains a "RING" zinc finger motif.</title>
        <authorList>
            <person name="Krueger S.K."/>
            <person name="Ivey R.G."/>
            <person name="Henry E.C."/>
            <person name="Meints R.H."/>
        </authorList>
    </citation>
    <scope>NUCLEOTIDE SEQUENCE</scope>
    <source>
        <strain evidence="12">FsV</strain>
    </source>
</reference>
<reference evidence="12" key="1">
    <citation type="journal article" date="1992" name="J. Phycol.">
        <title>A persistent virus infection in Feldmannia (Phaeophyceae).</title>
        <authorList>
            <person name="Henry E.C."/>
            <person name="Meints R.H."/>
        </authorList>
    </citation>
    <scope>NUCLEOTIDE SEQUENCE</scope>
    <source>
        <strain evidence="12">FsV</strain>
    </source>
</reference>
<name>Q67469_9PHYC</name>
<dbReference type="InterPro" id="IPR013083">
    <property type="entry name" value="Znf_RING/FYVE/PHD"/>
</dbReference>